<keyword evidence="4 5" id="KW-0520">NAD</keyword>
<dbReference type="InterPro" id="IPR029014">
    <property type="entry name" value="NiFe-Hase_large"/>
</dbReference>
<keyword evidence="3 5" id="KW-1278">Translocase</keyword>
<gene>
    <name evidence="7" type="ORF">BASA50_005642</name>
</gene>
<evidence type="ECO:0000256" key="1">
    <source>
        <dbReference type="ARBA" id="ARBA00005769"/>
    </source>
</evidence>
<dbReference type="PANTHER" id="PTHR11993:SF10">
    <property type="entry name" value="NADH DEHYDROGENASE [UBIQUINONE] IRON-SULFUR PROTEIN 2, MITOCHONDRIAL"/>
    <property type="match status" value="1"/>
</dbReference>
<keyword evidence="2 5" id="KW-0813">Transport</keyword>
<evidence type="ECO:0000259" key="6">
    <source>
        <dbReference type="Pfam" id="PF00346"/>
    </source>
</evidence>
<comment type="similarity">
    <text evidence="1 5">Belongs to the complex I 49 kDa subunit family.</text>
</comment>
<evidence type="ECO:0000256" key="2">
    <source>
        <dbReference type="ARBA" id="ARBA00022448"/>
    </source>
</evidence>
<dbReference type="PROSITE" id="PS00535">
    <property type="entry name" value="COMPLEX1_49K"/>
    <property type="match status" value="1"/>
</dbReference>
<sequence>MRLVAATRQRAALLAGRSVSAPKWSTAFSQLHTASRYKAIPFIAASTTNAVAAVKANLLVARHAHTPARTNTMVHEAYSVTSRWFIPPRTRQTTEFIEVPIREGEDPTLDTYTLNFGPQHPAAHGVLRLLLELRGEVIVRADPHIGLLHRGTEKLIEYKTYLQALPYFDRLDYVSMMCNEQAYSLAVEKLLNIHVPPRAKYIRTLFGEITRILNHIMAITTHALDVGALTPFLWLFEEREKLMEFYERVSGARMHAAYVRPGGVSLDLPIGLLEDIHKWALQYSSRVDELEEALSNGRIWKNRLRDVGIVTAQEALDLSFSGVMLRGSGVEWDLRKEQPYDAYDQVEFDVPIGTNGDCYDRYLCRVEEMRQSLRIIAQCINQIPGGPIKVDDNKIAPPPRASMKESMEALIHHFKLYSEGYSVPAGETYTAIEAPKGEFGVFLVSDGSSRPYRCKIRAPGFPHLAAVDFLSKGHLLADVVAIIGTCDIVFGEVDR</sequence>
<dbReference type="Gene3D" id="1.10.645.10">
    <property type="entry name" value="Cytochrome-c3 Hydrogenase, chain B"/>
    <property type="match status" value="1"/>
</dbReference>
<reference evidence="7 8" key="1">
    <citation type="submission" date="2021-02" db="EMBL/GenBank/DDBJ databases">
        <title>Variation within the Batrachochytrium salamandrivorans European outbreak.</title>
        <authorList>
            <person name="Kelly M."/>
            <person name="Pasmans F."/>
            <person name="Shea T.P."/>
            <person name="Munoz J.F."/>
            <person name="Carranza S."/>
            <person name="Cuomo C.A."/>
            <person name="Martel A."/>
        </authorList>
    </citation>
    <scope>NUCLEOTIDE SEQUENCE [LARGE SCALE GENOMIC DNA]</scope>
    <source>
        <strain evidence="7 8">AMFP18/2</strain>
    </source>
</reference>
<evidence type="ECO:0000313" key="7">
    <source>
        <dbReference type="EMBL" id="KAH6595741.1"/>
    </source>
</evidence>
<dbReference type="NCBIfam" id="TIGR01962">
    <property type="entry name" value="NuoD"/>
    <property type="match status" value="1"/>
</dbReference>
<accession>A0ABQ8FC84</accession>
<dbReference type="InterPro" id="IPR022885">
    <property type="entry name" value="NDH1_su_D/H"/>
</dbReference>
<dbReference type="SUPFAM" id="SSF56762">
    <property type="entry name" value="HydB/Nqo4-like"/>
    <property type="match status" value="1"/>
</dbReference>
<dbReference type="Proteomes" id="UP001648503">
    <property type="component" value="Unassembled WGS sequence"/>
</dbReference>
<organism evidence="7 8">
    <name type="scientific">Batrachochytrium salamandrivorans</name>
    <dbReference type="NCBI Taxonomy" id="1357716"/>
    <lineage>
        <taxon>Eukaryota</taxon>
        <taxon>Fungi</taxon>
        <taxon>Fungi incertae sedis</taxon>
        <taxon>Chytridiomycota</taxon>
        <taxon>Chytridiomycota incertae sedis</taxon>
        <taxon>Chytridiomycetes</taxon>
        <taxon>Rhizophydiales</taxon>
        <taxon>Rhizophydiales incertae sedis</taxon>
        <taxon>Batrachochytrium</taxon>
    </lineage>
</organism>
<dbReference type="PANTHER" id="PTHR11993">
    <property type="entry name" value="NADH-UBIQUINONE OXIDOREDUCTASE 49 KDA SUBUNIT"/>
    <property type="match status" value="1"/>
</dbReference>
<evidence type="ECO:0000313" key="8">
    <source>
        <dbReference type="Proteomes" id="UP001648503"/>
    </source>
</evidence>
<dbReference type="NCBIfam" id="NF004739">
    <property type="entry name" value="PRK06075.1"/>
    <property type="match status" value="1"/>
</dbReference>
<keyword evidence="8" id="KW-1185">Reference proteome</keyword>
<evidence type="ECO:0000256" key="3">
    <source>
        <dbReference type="ARBA" id="ARBA00022967"/>
    </source>
</evidence>
<evidence type="ECO:0000256" key="5">
    <source>
        <dbReference type="RuleBase" id="RU003685"/>
    </source>
</evidence>
<comment type="caution">
    <text evidence="7">The sequence shown here is derived from an EMBL/GenBank/DDBJ whole genome shotgun (WGS) entry which is preliminary data.</text>
</comment>
<evidence type="ECO:0000256" key="4">
    <source>
        <dbReference type="ARBA" id="ARBA00023027"/>
    </source>
</evidence>
<feature type="domain" description="NADH-quinone oxidoreductase subunit D" evidence="6">
    <location>
        <begin position="225"/>
        <end position="495"/>
    </location>
</feature>
<dbReference type="HAMAP" id="MF_01358">
    <property type="entry name" value="NDH1_NuoD"/>
    <property type="match status" value="1"/>
</dbReference>
<dbReference type="EMBL" id="JAFCIX010000279">
    <property type="protein sequence ID" value="KAH6595741.1"/>
    <property type="molecule type" value="Genomic_DNA"/>
</dbReference>
<protein>
    <recommendedName>
        <fullName evidence="6">NADH-quinone oxidoreductase subunit D domain-containing protein</fullName>
    </recommendedName>
</protein>
<dbReference type="Pfam" id="PF00346">
    <property type="entry name" value="Complex1_49kDa"/>
    <property type="match status" value="1"/>
</dbReference>
<dbReference type="InterPro" id="IPR014029">
    <property type="entry name" value="NADH_UbQ_OxRdtase_49kDa_CS"/>
</dbReference>
<dbReference type="InterPro" id="IPR001135">
    <property type="entry name" value="NADH_Q_OxRdtase_suD"/>
</dbReference>
<name>A0ABQ8FC84_9FUNG</name>
<proteinExistence type="inferred from homology"/>